<gene>
    <name evidence="5" type="ORF">IV203_000749</name>
</gene>
<dbReference type="InterPro" id="IPR008775">
    <property type="entry name" value="Phytyl_CoA_dOase-like"/>
</dbReference>
<accession>A0A9K3L5P9</accession>
<dbReference type="GO" id="GO:0046872">
    <property type="term" value="F:metal ion binding"/>
    <property type="evidence" value="ECO:0007669"/>
    <property type="project" value="UniProtKB-KW"/>
</dbReference>
<keyword evidence="5" id="KW-0560">Oxidoreductase</keyword>
<feature type="compositionally biased region" description="Polar residues" evidence="4">
    <location>
        <begin position="55"/>
        <end position="65"/>
    </location>
</feature>
<evidence type="ECO:0000313" key="5">
    <source>
        <dbReference type="EMBL" id="KAG7356063.1"/>
    </source>
</evidence>
<evidence type="ECO:0000256" key="1">
    <source>
        <dbReference type="ARBA" id="ARBA00001962"/>
    </source>
</evidence>
<organism evidence="5 6">
    <name type="scientific">Nitzschia inconspicua</name>
    <dbReference type="NCBI Taxonomy" id="303405"/>
    <lineage>
        <taxon>Eukaryota</taxon>
        <taxon>Sar</taxon>
        <taxon>Stramenopiles</taxon>
        <taxon>Ochrophyta</taxon>
        <taxon>Bacillariophyta</taxon>
        <taxon>Bacillariophyceae</taxon>
        <taxon>Bacillariophycidae</taxon>
        <taxon>Bacillariales</taxon>
        <taxon>Bacillariaceae</taxon>
        <taxon>Nitzschia</taxon>
    </lineage>
</organism>
<name>A0A9K3L5P9_9STRA</name>
<evidence type="ECO:0000256" key="2">
    <source>
        <dbReference type="ARBA" id="ARBA00022723"/>
    </source>
</evidence>
<protein>
    <submittedName>
        <fullName evidence="5">Phytanoyl-CoA dioxygenase family protein</fullName>
    </submittedName>
</protein>
<comment type="caution">
    <text evidence="5">The sequence shown here is derived from an EMBL/GenBank/DDBJ whole genome shotgun (WGS) entry which is preliminary data.</text>
</comment>
<dbReference type="PANTHER" id="PTHR20883:SF15">
    <property type="entry name" value="PHYTANOYL-COA DIOXYGENASE DOMAIN-CONTAINING PROTEIN 1"/>
    <property type="match status" value="1"/>
</dbReference>
<dbReference type="OrthoDB" id="445007at2759"/>
<feature type="compositionally biased region" description="Basic and acidic residues" evidence="4">
    <location>
        <begin position="35"/>
        <end position="44"/>
    </location>
</feature>
<dbReference type="GO" id="GO:0051213">
    <property type="term" value="F:dioxygenase activity"/>
    <property type="evidence" value="ECO:0007669"/>
    <property type="project" value="UniProtKB-KW"/>
</dbReference>
<evidence type="ECO:0000256" key="3">
    <source>
        <dbReference type="ARBA" id="ARBA00023004"/>
    </source>
</evidence>
<sequence>MTSFPLSSSSPLTPFEKEQLRKSASLVFRMLEDASHRAQNEDPTRIPSWIRPSYETESGGNSADIENTRSWRQNRTTRCHYFDMYGFSVQRQFCSPEQVAELKEEMKRLVENNWNPGKAGGEGDSNDEETEPDYAFATDAKSNTQRGDYFLDSADKVSYFAEPQALDESSGKLKEEYHHDKLAALNKAGHGMHTMPGSAFSNYTLSYKLCTLVQELGWQHPVIPQSMYIFKQPSIGGTVHSHQDSTFLYTTPKQSCLGLWLALDDATLDNGCLWVRPQSHFEPVRRQFIRNPEYHKTDASDATKEESFETTTNNTPKLIFEERNPTPTNVTWEGSLPESVQVLSTLPEDKNTDSNELFDSFVPVEVKAGDLVVFCGTLDHFSLPNFSKLPRHTFQLHLVEGPNAQVEWSPLNWLQYPPNKSFLELSICQ</sequence>
<dbReference type="Pfam" id="PF05721">
    <property type="entry name" value="PhyH"/>
    <property type="match status" value="1"/>
</dbReference>
<keyword evidence="3" id="KW-0408">Iron</keyword>
<keyword evidence="5" id="KW-0223">Dioxygenase</keyword>
<comment type="cofactor">
    <cofactor evidence="1">
        <name>Fe cation</name>
        <dbReference type="ChEBI" id="CHEBI:24875"/>
    </cofactor>
</comment>
<evidence type="ECO:0000256" key="4">
    <source>
        <dbReference type="SAM" id="MobiDB-lite"/>
    </source>
</evidence>
<reference evidence="5" key="1">
    <citation type="journal article" date="2021" name="Sci. Rep.">
        <title>Diploid genomic architecture of Nitzschia inconspicua, an elite biomass production diatom.</title>
        <authorList>
            <person name="Oliver A."/>
            <person name="Podell S."/>
            <person name="Pinowska A."/>
            <person name="Traller J.C."/>
            <person name="Smith S.R."/>
            <person name="McClure R."/>
            <person name="Beliaev A."/>
            <person name="Bohutskyi P."/>
            <person name="Hill E.A."/>
            <person name="Rabines A."/>
            <person name="Zheng H."/>
            <person name="Allen L.Z."/>
            <person name="Kuo A."/>
            <person name="Grigoriev I.V."/>
            <person name="Allen A.E."/>
            <person name="Hazlebeck D."/>
            <person name="Allen E.E."/>
        </authorList>
    </citation>
    <scope>NUCLEOTIDE SEQUENCE</scope>
    <source>
        <strain evidence="5">Hildebrandi</strain>
    </source>
</reference>
<feature type="region of interest" description="Disordered" evidence="4">
    <location>
        <begin position="35"/>
        <end position="65"/>
    </location>
</feature>
<evidence type="ECO:0000313" key="6">
    <source>
        <dbReference type="Proteomes" id="UP000693970"/>
    </source>
</evidence>
<dbReference type="AlphaFoldDB" id="A0A9K3L5P9"/>
<dbReference type="Proteomes" id="UP000693970">
    <property type="component" value="Unassembled WGS sequence"/>
</dbReference>
<keyword evidence="6" id="KW-1185">Reference proteome</keyword>
<dbReference type="EMBL" id="JAGRRH010000015">
    <property type="protein sequence ID" value="KAG7356063.1"/>
    <property type="molecule type" value="Genomic_DNA"/>
</dbReference>
<proteinExistence type="predicted"/>
<reference evidence="5" key="2">
    <citation type="submission" date="2021-04" db="EMBL/GenBank/DDBJ databases">
        <authorList>
            <person name="Podell S."/>
        </authorList>
    </citation>
    <scope>NUCLEOTIDE SEQUENCE</scope>
    <source>
        <strain evidence="5">Hildebrandi</strain>
    </source>
</reference>
<dbReference type="PANTHER" id="PTHR20883">
    <property type="entry name" value="PHYTANOYL-COA DIOXYGENASE DOMAIN CONTAINING 1"/>
    <property type="match status" value="1"/>
</dbReference>
<keyword evidence="2" id="KW-0479">Metal-binding</keyword>